<dbReference type="InterPro" id="IPR009001">
    <property type="entry name" value="Transl_elong_EF1A/Init_IF2_C"/>
</dbReference>
<keyword evidence="10" id="KW-0251">Elongation factor</keyword>
<dbReference type="Gene3D" id="1.10.10.10">
    <property type="entry name" value="Winged helix-like DNA-binding domain superfamily/Winged helix DNA-binding domain"/>
    <property type="match status" value="1"/>
</dbReference>
<dbReference type="GO" id="GO:0003723">
    <property type="term" value="F:RNA binding"/>
    <property type="evidence" value="ECO:0007669"/>
    <property type="project" value="InterPro"/>
</dbReference>
<dbReference type="PANTHER" id="PTHR43721">
    <property type="entry name" value="ELONGATION FACTOR TU-RELATED"/>
    <property type="match status" value="1"/>
</dbReference>
<dbReference type="InterPro" id="IPR036388">
    <property type="entry name" value="WH-like_DNA-bd_sf"/>
</dbReference>
<dbReference type="InterPro" id="IPR004535">
    <property type="entry name" value="Transl_elong_SelB"/>
</dbReference>
<evidence type="ECO:0000256" key="7">
    <source>
        <dbReference type="ARBA" id="ARBA00025526"/>
    </source>
</evidence>
<comment type="subcellular location">
    <subcellularLocation>
        <location evidence="1">Cytoplasm</location>
    </subcellularLocation>
</comment>
<dbReference type="Pfam" id="PF03144">
    <property type="entry name" value="GTP_EFTU_D2"/>
    <property type="match status" value="1"/>
</dbReference>
<accession>E3C9K9</accession>
<dbReference type="InterPro" id="IPR027417">
    <property type="entry name" value="P-loop_NTPase"/>
</dbReference>
<gene>
    <name evidence="10" type="primary">selB</name>
    <name evidence="10" type="ORF">HMPREF9265_0497</name>
</gene>
<evidence type="ECO:0000313" key="11">
    <source>
        <dbReference type="Proteomes" id="UP000003070"/>
    </source>
</evidence>
<keyword evidence="3" id="KW-0963">Cytoplasm</keyword>
<dbReference type="InterPro" id="IPR050055">
    <property type="entry name" value="EF-Tu_GTPase"/>
</dbReference>
<dbReference type="GO" id="GO:0003746">
    <property type="term" value="F:translation elongation factor activity"/>
    <property type="evidence" value="ECO:0007669"/>
    <property type="project" value="UniProtKB-KW"/>
</dbReference>
<dbReference type="InterPro" id="IPR004161">
    <property type="entry name" value="EFTu-like_2"/>
</dbReference>
<keyword evidence="5" id="KW-0648">Protein biosynthesis</keyword>
<dbReference type="SUPFAM" id="SSF50465">
    <property type="entry name" value="EF-Tu/eEF-1alpha/eIF2-gamma C-terminal domain"/>
    <property type="match status" value="1"/>
</dbReference>
<dbReference type="eggNOG" id="COG3276">
    <property type="taxonomic scope" value="Bacteria"/>
</dbReference>
<dbReference type="RefSeq" id="WP_003713922.1">
    <property type="nucleotide sequence ID" value="NZ_AEKL01000068.1"/>
</dbReference>
<dbReference type="InterPro" id="IPR009000">
    <property type="entry name" value="Transl_B-barrel_sf"/>
</dbReference>
<dbReference type="NCBIfam" id="TIGR00231">
    <property type="entry name" value="small_GTP"/>
    <property type="match status" value="1"/>
</dbReference>
<evidence type="ECO:0000256" key="1">
    <source>
        <dbReference type="ARBA" id="ARBA00004496"/>
    </source>
</evidence>
<dbReference type="SUPFAM" id="SSF46785">
    <property type="entry name" value="Winged helix' DNA-binding domain"/>
    <property type="match status" value="2"/>
</dbReference>
<dbReference type="GO" id="GO:0005525">
    <property type="term" value="F:GTP binding"/>
    <property type="evidence" value="ECO:0007669"/>
    <property type="project" value="UniProtKB-KW"/>
</dbReference>
<dbReference type="InterPro" id="IPR036390">
    <property type="entry name" value="WH_DNA-bd_sf"/>
</dbReference>
<evidence type="ECO:0000256" key="5">
    <source>
        <dbReference type="ARBA" id="ARBA00022917"/>
    </source>
</evidence>
<dbReference type="Gene3D" id="3.40.50.300">
    <property type="entry name" value="P-loop containing nucleotide triphosphate hydrolases"/>
    <property type="match status" value="1"/>
</dbReference>
<dbReference type="GO" id="GO:0005829">
    <property type="term" value="C:cytosol"/>
    <property type="evidence" value="ECO:0007669"/>
    <property type="project" value="TreeGrafter"/>
</dbReference>
<reference evidence="10 11" key="1">
    <citation type="submission" date="2010-10" db="EMBL/GenBank/DDBJ databases">
        <authorList>
            <person name="Durkin A.S."/>
            <person name="Madupu R."/>
            <person name="Torralba M."/>
            <person name="Gillis M."/>
            <person name="Methe B."/>
            <person name="Sutton G."/>
            <person name="Nelson K.E."/>
        </authorList>
    </citation>
    <scope>NUCLEOTIDE SEQUENCE [LARGE SCALE GENOMIC DNA]</scope>
    <source>
        <strain evidence="10 11">PB013-T2-3</strain>
    </source>
</reference>
<dbReference type="GO" id="GO:0003924">
    <property type="term" value="F:GTPase activity"/>
    <property type="evidence" value="ECO:0007669"/>
    <property type="project" value="InterPro"/>
</dbReference>
<dbReference type="InterPro" id="IPR005225">
    <property type="entry name" value="Small_GTP-bd"/>
</dbReference>
<dbReference type="OrthoDB" id="9804504at2"/>
<evidence type="ECO:0000256" key="6">
    <source>
        <dbReference type="ARBA" id="ARBA00023134"/>
    </source>
</evidence>
<dbReference type="GO" id="GO:0001514">
    <property type="term" value="P:selenocysteine incorporation"/>
    <property type="evidence" value="ECO:0007669"/>
    <property type="project" value="InterPro"/>
</dbReference>
<proteinExistence type="predicted"/>
<evidence type="ECO:0000313" key="10">
    <source>
        <dbReference type="EMBL" id="EFQ52533.1"/>
    </source>
</evidence>
<evidence type="ECO:0000256" key="8">
    <source>
        <dbReference type="ARBA" id="ARBA00031615"/>
    </source>
</evidence>
<dbReference type="Gene3D" id="1.10.10.2770">
    <property type="match status" value="1"/>
</dbReference>
<keyword evidence="4" id="KW-0547">Nucleotide-binding</keyword>
<dbReference type="CDD" id="cd04171">
    <property type="entry name" value="SelB"/>
    <property type="match status" value="1"/>
</dbReference>
<dbReference type="SUPFAM" id="SSF50447">
    <property type="entry name" value="Translation proteins"/>
    <property type="match status" value="1"/>
</dbReference>
<name>E3C9K9_9LACO</name>
<organism evidence="10 11">
    <name type="scientific">Limosilactobacillus oris PB013-T2-3</name>
    <dbReference type="NCBI Taxonomy" id="908339"/>
    <lineage>
        <taxon>Bacteria</taxon>
        <taxon>Bacillati</taxon>
        <taxon>Bacillota</taxon>
        <taxon>Bacilli</taxon>
        <taxon>Lactobacillales</taxon>
        <taxon>Lactobacillaceae</taxon>
        <taxon>Limosilactobacillus</taxon>
    </lineage>
</organism>
<dbReference type="InterPro" id="IPR015191">
    <property type="entry name" value="SelB_WHD4"/>
</dbReference>
<dbReference type="PROSITE" id="PS51722">
    <property type="entry name" value="G_TR_2"/>
    <property type="match status" value="1"/>
</dbReference>
<dbReference type="EMBL" id="AEKL01000068">
    <property type="protein sequence ID" value="EFQ52533.1"/>
    <property type="molecule type" value="Genomic_DNA"/>
</dbReference>
<dbReference type="Pfam" id="PF25461">
    <property type="entry name" value="Beta-barrel_SelB"/>
    <property type="match status" value="1"/>
</dbReference>
<dbReference type="Proteomes" id="UP000003070">
    <property type="component" value="Unassembled WGS sequence"/>
</dbReference>
<evidence type="ECO:0000259" key="9">
    <source>
        <dbReference type="PROSITE" id="PS51722"/>
    </source>
</evidence>
<comment type="function">
    <text evidence="7">Translation factor necessary for the incorporation of selenocysteine into proteins. It probably replaces EF-Tu for the insertion of selenocysteine directed by the UGA codon. SelB binds GTP and GDP.</text>
</comment>
<sequence length="626" mass="69428">MDYIVTATAGHVDHGKTTLIKRLTGTDTDTAPEEKKRGLTINLGFAYFDLPSKRRIAFVDVPGHEKFLKNMISGLTGIDMALLVVDAGEGVMPQTEEHAEILTLLGIKNFVIAVTKADTVDPEMSQLTVEDIREHFKGTPLEKAPLVVTDAVSGRGIDQLITVMDQVASKVQKHRNGTNPRLNIDRVFTIKGHGTVVTGTLIDGKIKVNDNLTIYPPELPARVKNIQVNDANQSVALPDHRVALNIDAKVSDVHKGDIITVPGNLKTSELLDVELQMLPKVPALKLNERVRLYIGSVEVFGRIYPMQTDVVKAGTHCFAQLRLEEPVAVKNGDRFIIRTYSPMVTVSGGQILSANAKHHSRNNQSIFNTLKIRASGDQLAIVQDYLTNSSVRMATALELANLLDIDREAIQNVLSQLASAQQLVQLGNYYLTSKYAEQLKQRILAELRHSQEVLPLQAGIPRPELISKANDWMQYPLGSELIDQLQDSQLITISNDLVATSDFTVQLTPAQQQLKGIIVQEMHQHGLVPVRATDLAKDVKDCSALLAAFDGQDFISLSDGYYFEKSVYQEIIEKVKDYLQTHPEGIGLGEYRDITNTSRKYAMMVLERLDKDGITKRLNRVHVLKN</sequence>
<dbReference type="InterPro" id="IPR057335">
    <property type="entry name" value="Beta-barrel_SelB"/>
</dbReference>
<evidence type="ECO:0000256" key="4">
    <source>
        <dbReference type="ARBA" id="ARBA00022741"/>
    </source>
</evidence>
<dbReference type="SUPFAM" id="SSF52540">
    <property type="entry name" value="P-loop containing nucleoside triphosphate hydrolases"/>
    <property type="match status" value="1"/>
</dbReference>
<dbReference type="PRINTS" id="PR00315">
    <property type="entry name" value="ELONGATNFCT"/>
</dbReference>
<dbReference type="InterPro" id="IPR000795">
    <property type="entry name" value="T_Tr_GTP-bd_dom"/>
</dbReference>
<keyword evidence="6" id="KW-0342">GTP-binding</keyword>
<dbReference type="CDD" id="cd15491">
    <property type="entry name" value="selB_III"/>
    <property type="match status" value="1"/>
</dbReference>
<evidence type="ECO:0000256" key="2">
    <source>
        <dbReference type="ARBA" id="ARBA00015953"/>
    </source>
</evidence>
<dbReference type="Pfam" id="PF09107">
    <property type="entry name" value="WHD_3rd_SelB"/>
    <property type="match status" value="1"/>
</dbReference>
<feature type="domain" description="Tr-type G" evidence="9">
    <location>
        <begin position="1"/>
        <end position="173"/>
    </location>
</feature>
<protein>
    <recommendedName>
        <fullName evidence="2">Selenocysteine-specific elongation factor</fullName>
    </recommendedName>
    <alternativeName>
        <fullName evidence="8">SelB translation factor</fullName>
    </alternativeName>
</protein>
<dbReference type="AlphaFoldDB" id="E3C9K9"/>
<comment type="caution">
    <text evidence="10">The sequence shown here is derived from an EMBL/GenBank/DDBJ whole genome shotgun (WGS) entry which is preliminary data.</text>
</comment>
<dbReference type="PANTHER" id="PTHR43721:SF22">
    <property type="entry name" value="ELONGATION FACTOR TU, MITOCHONDRIAL"/>
    <property type="match status" value="1"/>
</dbReference>
<dbReference type="Pfam" id="PF00009">
    <property type="entry name" value="GTP_EFTU"/>
    <property type="match status" value="1"/>
</dbReference>
<dbReference type="NCBIfam" id="TIGR00475">
    <property type="entry name" value="selB"/>
    <property type="match status" value="1"/>
</dbReference>
<evidence type="ECO:0000256" key="3">
    <source>
        <dbReference type="ARBA" id="ARBA00022490"/>
    </source>
</evidence>
<dbReference type="Gene3D" id="2.40.30.10">
    <property type="entry name" value="Translation factors"/>
    <property type="match status" value="1"/>
</dbReference>